<dbReference type="OrthoDB" id="9804714at2"/>
<sequence>MLDINKILAQELNINSQSIKNALDLLNGGATIPFVARYRKEYTNSLDETQLRNIWDRFTYLQELEERKKVILKAINDAGKLTDELQEKIDLCLQKTELEDLYLPYKPKRRTRATIAKEKGLESLAEFIKSLNNPQAKSTSIEQEAVKYIAEEKGVKNIEEAIQGASDILAESVAEKAELRSYIREYFLKSGCFSSKIKDDYPEGTTKFEMYRNFRVNVKDIAPHNMLALLRGESEGVLNLELDFDRDFVLSYLADSEIKTRVKEVRYFYQEMLKDALNRLMKNSLINEVRGQKKAEADIESIKTFETNLKELLLSPPAGMKPTLGIDPGFRTGCKVAVLDETGKFLKYQAIFPHKSAAEKQQATTTIKQLIQKYKIELIAIGNGTAGRETDEFMTEVISTLDKKPIKVIVNESGASIYSASKVAIEEFPDLDITVRGAISIGRRLQDPLAELVKIDPKSIGVGQYQHDVDQKLLKKKLDETVESCVNYVGVDLNTASKELLIFVSGMSSTVAKNLVKYRNENGAFKNRQEILKVSKLGGKTFELCAGFLRIRSGENPLDNTAVHPESYSVVENIAQDLAVSINQINQISNRVKSLDLKKYVTDKIGEPTLKDIINELEKPGRDPRAEFKYATFREGIKEIKDLEVGMELEGIVTNVANFGAFVDVGVHQDGLVHISQLADYFVKDPKQVVKVGQVVKVRVLEINEKLKRIGLSMRK</sequence>
<dbReference type="InterPro" id="IPR006641">
    <property type="entry name" value="YqgF/RNaseH-like_dom"/>
</dbReference>
<dbReference type="SUPFAM" id="SSF158832">
    <property type="entry name" value="Tex N-terminal region-like"/>
    <property type="match status" value="1"/>
</dbReference>
<dbReference type="GO" id="GO:0005737">
    <property type="term" value="C:cytoplasm"/>
    <property type="evidence" value="ECO:0007669"/>
    <property type="project" value="UniProtKB-ARBA"/>
</dbReference>
<dbReference type="InterPro" id="IPR012340">
    <property type="entry name" value="NA-bd_OB-fold"/>
</dbReference>
<dbReference type="InterPro" id="IPR050437">
    <property type="entry name" value="Ribos_protein_bS1-like"/>
</dbReference>
<dbReference type="InterPro" id="IPR044146">
    <property type="entry name" value="S1_Tex"/>
</dbReference>
<gene>
    <name evidence="2" type="ORF">D5R40_17440</name>
</gene>
<dbReference type="InterPro" id="IPR010994">
    <property type="entry name" value="RuvA_2-like"/>
</dbReference>
<dbReference type="Pfam" id="PF09371">
    <property type="entry name" value="Tex_N"/>
    <property type="match status" value="1"/>
</dbReference>
<dbReference type="PROSITE" id="PS50126">
    <property type="entry name" value="S1"/>
    <property type="match status" value="1"/>
</dbReference>
<dbReference type="SUPFAM" id="SSF53098">
    <property type="entry name" value="Ribonuclease H-like"/>
    <property type="match status" value="1"/>
</dbReference>
<dbReference type="InterPro" id="IPR041692">
    <property type="entry name" value="HHH_9"/>
</dbReference>
<dbReference type="Gene3D" id="3.30.420.140">
    <property type="entry name" value="YqgF/RNase H-like domain"/>
    <property type="match status" value="1"/>
</dbReference>
<reference evidence="2 3" key="1">
    <citation type="journal article" date="2018" name="ACS Chem. Biol.">
        <title>Ketoreductase domain dysfunction expands chemodiversity: malyngamide biosynthesis in the cyanobacterium Okeania hirsuta.</title>
        <authorList>
            <person name="Moss N.A."/>
            <person name="Leao T."/>
            <person name="Rankin M."/>
            <person name="McCullough T.M."/>
            <person name="Qu P."/>
            <person name="Korobeynikov A."/>
            <person name="Smith J.L."/>
            <person name="Gerwick L."/>
            <person name="Gerwick W.H."/>
        </authorList>
    </citation>
    <scope>NUCLEOTIDE SEQUENCE [LARGE SCALE GENOMIC DNA]</scope>
    <source>
        <strain evidence="2 3">PAB10Feb10-1</strain>
    </source>
</reference>
<dbReference type="InterPro" id="IPR003029">
    <property type="entry name" value="S1_domain"/>
</dbReference>
<dbReference type="RefSeq" id="WP_124147688.1">
    <property type="nucleotide sequence ID" value="NZ_CAWOKI010000302.1"/>
</dbReference>
<dbReference type="SUPFAM" id="SSF47781">
    <property type="entry name" value="RuvA domain 2-like"/>
    <property type="match status" value="2"/>
</dbReference>
<dbReference type="GO" id="GO:0006412">
    <property type="term" value="P:translation"/>
    <property type="evidence" value="ECO:0007669"/>
    <property type="project" value="TreeGrafter"/>
</dbReference>
<dbReference type="PANTHER" id="PTHR10724">
    <property type="entry name" value="30S RIBOSOMAL PROTEIN S1"/>
    <property type="match status" value="1"/>
</dbReference>
<dbReference type="SUPFAM" id="SSF50249">
    <property type="entry name" value="Nucleic acid-binding proteins"/>
    <property type="match status" value="1"/>
</dbReference>
<accession>A0A3N6NCN5</accession>
<dbReference type="InterPro" id="IPR037027">
    <property type="entry name" value="YqgF/RNaseH-like_dom_sf"/>
</dbReference>
<protein>
    <submittedName>
        <fullName evidence="2">RNA-binding transcriptional accessory protein</fullName>
    </submittedName>
</protein>
<dbReference type="Pfam" id="PF16921">
    <property type="entry name" value="Tex_YqgF"/>
    <property type="match status" value="1"/>
</dbReference>
<dbReference type="CDD" id="cd05685">
    <property type="entry name" value="S1_Tex"/>
    <property type="match status" value="1"/>
</dbReference>
<dbReference type="InterPro" id="IPR032639">
    <property type="entry name" value="Tex_YqgF"/>
</dbReference>
<dbReference type="AlphaFoldDB" id="A0A3N6NCN5"/>
<dbReference type="Pfam" id="PF17674">
    <property type="entry name" value="HHH_9"/>
    <property type="match status" value="1"/>
</dbReference>
<dbReference type="Gene3D" id="2.40.50.140">
    <property type="entry name" value="Nucleic acid-binding proteins"/>
    <property type="match status" value="1"/>
</dbReference>
<evidence type="ECO:0000259" key="1">
    <source>
        <dbReference type="PROSITE" id="PS50126"/>
    </source>
</evidence>
<dbReference type="Gene3D" id="1.10.3500.10">
    <property type="entry name" value="Tex N-terminal region-like"/>
    <property type="match status" value="1"/>
</dbReference>
<dbReference type="Gene3D" id="1.10.10.650">
    <property type="entry name" value="RuvA domain 2-like"/>
    <property type="match status" value="1"/>
</dbReference>
<dbReference type="GO" id="GO:0003735">
    <property type="term" value="F:structural constituent of ribosome"/>
    <property type="evidence" value="ECO:0007669"/>
    <property type="project" value="TreeGrafter"/>
</dbReference>
<dbReference type="FunFam" id="2.40.50.140:FF:000051">
    <property type="entry name" value="RNA-binding transcriptional accessory protein"/>
    <property type="match status" value="1"/>
</dbReference>
<dbReference type="GO" id="GO:0006139">
    <property type="term" value="P:nucleobase-containing compound metabolic process"/>
    <property type="evidence" value="ECO:0007669"/>
    <property type="project" value="InterPro"/>
</dbReference>
<dbReference type="PANTHER" id="PTHR10724:SF10">
    <property type="entry name" value="S1 RNA-BINDING DOMAIN-CONTAINING PROTEIN 1"/>
    <property type="match status" value="1"/>
</dbReference>
<dbReference type="InterPro" id="IPR012337">
    <property type="entry name" value="RNaseH-like_sf"/>
</dbReference>
<dbReference type="FunFam" id="1.10.10.650:FF:000001">
    <property type="entry name" value="S1 RNA-binding domain 1"/>
    <property type="match status" value="1"/>
</dbReference>
<comment type="caution">
    <text evidence="2">The sequence shown here is derived from an EMBL/GenBank/DDBJ whole genome shotgun (WGS) entry which is preliminary data.</text>
</comment>
<dbReference type="Proteomes" id="UP000269154">
    <property type="component" value="Unassembled WGS sequence"/>
</dbReference>
<dbReference type="SMART" id="SM00732">
    <property type="entry name" value="YqgFc"/>
    <property type="match status" value="1"/>
</dbReference>
<dbReference type="InterPro" id="IPR018974">
    <property type="entry name" value="Tex-like_N"/>
</dbReference>
<dbReference type="Gene3D" id="1.10.150.310">
    <property type="entry name" value="Tex RuvX-like domain-like"/>
    <property type="match status" value="1"/>
</dbReference>
<dbReference type="SMART" id="SM00316">
    <property type="entry name" value="S1"/>
    <property type="match status" value="1"/>
</dbReference>
<dbReference type="EMBL" id="RCBY01000099">
    <property type="protein sequence ID" value="RQH38960.1"/>
    <property type="molecule type" value="Genomic_DNA"/>
</dbReference>
<dbReference type="FunFam" id="1.10.150.310:FF:000001">
    <property type="entry name" value="RNA-binding transcriptional accessory protein"/>
    <property type="match status" value="1"/>
</dbReference>
<keyword evidence="3" id="KW-1185">Reference proteome</keyword>
<name>A0A3N6NCN5_9CYAN</name>
<dbReference type="InterPro" id="IPR023319">
    <property type="entry name" value="Tex-like_HTH_dom_sf"/>
</dbReference>
<feature type="domain" description="S1 motif" evidence="1">
    <location>
        <begin position="646"/>
        <end position="715"/>
    </location>
</feature>
<dbReference type="InterPro" id="IPR055179">
    <property type="entry name" value="Tex-like_central_region"/>
</dbReference>
<dbReference type="Pfam" id="PF12836">
    <property type="entry name" value="HHH_3"/>
    <property type="match status" value="1"/>
</dbReference>
<dbReference type="InterPro" id="IPR023323">
    <property type="entry name" value="Tex-like_dom_sf"/>
</dbReference>
<evidence type="ECO:0000313" key="3">
    <source>
        <dbReference type="Proteomes" id="UP000269154"/>
    </source>
</evidence>
<organism evidence="2 3">
    <name type="scientific">Okeania hirsuta</name>
    <dbReference type="NCBI Taxonomy" id="1458930"/>
    <lineage>
        <taxon>Bacteria</taxon>
        <taxon>Bacillati</taxon>
        <taxon>Cyanobacteriota</taxon>
        <taxon>Cyanophyceae</taxon>
        <taxon>Oscillatoriophycideae</taxon>
        <taxon>Oscillatoriales</taxon>
        <taxon>Microcoleaceae</taxon>
        <taxon>Okeania</taxon>
    </lineage>
</organism>
<dbReference type="FunFam" id="3.30.420.140:FF:000001">
    <property type="entry name" value="RNA-binding transcriptional accessory protein"/>
    <property type="match status" value="1"/>
</dbReference>
<proteinExistence type="predicted"/>
<dbReference type="GO" id="GO:0003729">
    <property type="term" value="F:mRNA binding"/>
    <property type="evidence" value="ECO:0007669"/>
    <property type="project" value="UniProtKB-ARBA"/>
</dbReference>
<dbReference type="Pfam" id="PF00575">
    <property type="entry name" value="S1"/>
    <property type="match status" value="1"/>
</dbReference>
<dbReference type="Pfam" id="PF22706">
    <property type="entry name" value="Tex_central_region"/>
    <property type="match status" value="1"/>
</dbReference>
<evidence type="ECO:0000313" key="2">
    <source>
        <dbReference type="EMBL" id="RQH38960.1"/>
    </source>
</evidence>